<keyword evidence="4" id="KW-1185">Reference proteome</keyword>
<dbReference type="AlphaFoldDB" id="A0A510V758"/>
<protein>
    <recommendedName>
        <fullName evidence="5">Nitroreductase</fullName>
    </recommendedName>
</protein>
<dbReference type="NCBIfam" id="TIGR00026">
    <property type="entry name" value="hi_GC_TIGR00026"/>
    <property type="match status" value="1"/>
</dbReference>
<evidence type="ECO:0008006" key="5">
    <source>
        <dbReference type="Google" id="ProtNLM"/>
    </source>
</evidence>
<name>A0A510V758_9CELL</name>
<dbReference type="GO" id="GO:0070967">
    <property type="term" value="F:coenzyme F420 binding"/>
    <property type="evidence" value="ECO:0007669"/>
    <property type="project" value="TreeGrafter"/>
</dbReference>
<proteinExistence type="inferred from homology"/>
<dbReference type="SUPFAM" id="SSF50475">
    <property type="entry name" value="FMN-binding split barrel"/>
    <property type="match status" value="1"/>
</dbReference>
<dbReference type="PANTHER" id="PTHR39428:SF1">
    <property type="entry name" value="F420H(2)-DEPENDENT QUINONE REDUCTASE RV1261C"/>
    <property type="match status" value="1"/>
</dbReference>
<dbReference type="InterPro" id="IPR012349">
    <property type="entry name" value="Split_barrel_FMN-bd"/>
</dbReference>
<dbReference type="Gene3D" id="2.30.110.10">
    <property type="entry name" value="Electron Transport, Fmn-binding Protein, Chain A"/>
    <property type="match status" value="1"/>
</dbReference>
<accession>A0A510V758</accession>
<organism evidence="3 4">
    <name type="scientific">Cellulomonas xylanilytica</name>
    <dbReference type="NCBI Taxonomy" id="233583"/>
    <lineage>
        <taxon>Bacteria</taxon>
        <taxon>Bacillati</taxon>
        <taxon>Actinomycetota</taxon>
        <taxon>Actinomycetes</taxon>
        <taxon>Micrococcales</taxon>
        <taxon>Cellulomonadaceae</taxon>
        <taxon>Cellulomonas</taxon>
    </lineage>
</organism>
<dbReference type="PANTHER" id="PTHR39428">
    <property type="entry name" value="F420H(2)-DEPENDENT QUINONE REDUCTASE RV1261C"/>
    <property type="match status" value="1"/>
</dbReference>
<dbReference type="RefSeq" id="WP_146929111.1">
    <property type="nucleotide sequence ID" value="NZ_BJUB01000010.1"/>
</dbReference>
<comment type="catalytic activity">
    <reaction evidence="2">
        <text>oxidized coenzyme F420-(gamma-L-Glu)(n) + a quinol + H(+) = reduced coenzyme F420-(gamma-L-Glu)(n) + a quinone</text>
        <dbReference type="Rhea" id="RHEA:39663"/>
        <dbReference type="Rhea" id="RHEA-COMP:12939"/>
        <dbReference type="Rhea" id="RHEA-COMP:14378"/>
        <dbReference type="ChEBI" id="CHEBI:15378"/>
        <dbReference type="ChEBI" id="CHEBI:24646"/>
        <dbReference type="ChEBI" id="CHEBI:132124"/>
        <dbReference type="ChEBI" id="CHEBI:133980"/>
        <dbReference type="ChEBI" id="CHEBI:139511"/>
    </reaction>
</comment>
<evidence type="ECO:0000313" key="4">
    <source>
        <dbReference type="Proteomes" id="UP000321118"/>
    </source>
</evidence>
<dbReference type="Pfam" id="PF04075">
    <property type="entry name" value="F420H2_quin_red"/>
    <property type="match status" value="1"/>
</dbReference>
<dbReference type="EMBL" id="BJUB01000010">
    <property type="protein sequence ID" value="GEK22702.1"/>
    <property type="molecule type" value="Genomic_DNA"/>
</dbReference>
<evidence type="ECO:0000256" key="2">
    <source>
        <dbReference type="ARBA" id="ARBA00049106"/>
    </source>
</evidence>
<evidence type="ECO:0000256" key="1">
    <source>
        <dbReference type="ARBA" id="ARBA00008710"/>
    </source>
</evidence>
<dbReference type="Proteomes" id="UP000321118">
    <property type="component" value="Unassembled WGS sequence"/>
</dbReference>
<comment type="caution">
    <text evidence="3">The sequence shown here is derived from an EMBL/GenBank/DDBJ whole genome shotgun (WGS) entry which is preliminary data.</text>
</comment>
<reference evidence="3 4" key="1">
    <citation type="submission" date="2019-07" db="EMBL/GenBank/DDBJ databases">
        <title>Whole genome shotgun sequence of Cellulomonas xylanilytica NBRC 101102.</title>
        <authorList>
            <person name="Hosoyama A."/>
            <person name="Uohara A."/>
            <person name="Ohji S."/>
            <person name="Ichikawa N."/>
        </authorList>
    </citation>
    <scope>NUCLEOTIDE SEQUENCE [LARGE SCALE GENOMIC DNA]</scope>
    <source>
        <strain evidence="3 4">NBRC 101102</strain>
    </source>
</reference>
<sequence>MGLTALVRRVGRTRWFARIGRATSGIDRRLHKASRGRLSVLGRPTLPHLVLTTTGRTSGQPREAVLLYAVDGDGWVLIGSNWGQERHPAWSGNLLADPRATVTVAGRTTPVVATLADVDERARLLPALLRVWPGYADYADRTDRELRVFRLAPA</sequence>
<dbReference type="InterPro" id="IPR004378">
    <property type="entry name" value="F420H2_quin_Rdtase"/>
</dbReference>
<dbReference type="OrthoDB" id="8225825at2"/>
<gene>
    <name evidence="3" type="ORF">CXY01_32220</name>
</gene>
<dbReference type="GO" id="GO:0016491">
    <property type="term" value="F:oxidoreductase activity"/>
    <property type="evidence" value="ECO:0007669"/>
    <property type="project" value="InterPro"/>
</dbReference>
<comment type="similarity">
    <text evidence="1">Belongs to the F420H(2)-dependent quinone reductase family.</text>
</comment>
<dbReference type="GO" id="GO:0005886">
    <property type="term" value="C:plasma membrane"/>
    <property type="evidence" value="ECO:0007669"/>
    <property type="project" value="TreeGrafter"/>
</dbReference>
<evidence type="ECO:0000313" key="3">
    <source>
        <dbReference type="EMBL" id="GEK22702.1"/>
    </source>
</evidence>